<dbReference type="Gene3D" id="2.60.40.10">
    <property type="entry name" value="Immunoglobulins"/>
    <property type="match status" value="15"/>
</dbReference>
<dbReference type="EMBL" id="QBKI01000001">
    <property type="protein sequence ID" value="PTX22467.1"/>
    <property type="molecule type" value="Genomic_DNA"/>
</dbReference>
<dbReference type="NCBIfam" id="TIGR04183">
    <property type="entry name" value="Por_Secre_tail"/>
    <property type="match status" value="1"/>
</dbReference>
<feature type="domain" description="IPT/TIG" evidence="1">
    <location>
        <begin position="790"/>
        <end position="877"/>
    </location>
</feature>
<feature type="domain" description="IPT/TIG" evidence="1">
    <location>
        <begin position="961"/>
        <end position="1043"/>
    </location>
</feature>
<feature type="domain" description="IPT/TIG" evidence="1">
    <location>
        <begin position="421"/>
        <end position="509"/>
    </location>
</feature>
<dbReference type="Proteomes" id="UP000244225">
    <property type="component" value="Unassembled WGS sequence"/>
</dbReference>
<evidence type="ECO:0000259" key="1">
    <source>
        <dbReference type="SMART" id="SM00429"/>
    </source>
</evidence>
<dbReference type="SUPFAM" id="SSF81296">
    <property type="entry name" value="E set domains"/>
    <property type="match status" value="12"/>
</dbReference>
<dbReference type="OrthoDB" id="1110382at2"/>
<dbReference type="Pfam" id="PF01833">
    <property type="entry name" value="TIG"/>
    <property type="match status" value="10"/>
</dbReference>
<dbReference type="InterPro" id="IPR026444">
    <property type="entry name" value="Secre_tail"/>
</dbReference>
<comment type="caution">
    <text evidence="2">The sequence shown here is derived from an EMBL/GenBank/DDBJ whole genome shotgun (WGS) entry which is preliminary data.</text>
</comment>
<dbReference type="SMART" id="SM00429">
    <property type="entry name" value="IPT"/>
    <property type="match status" value="8"/>
</dbReference>
<keyword evidence="3" id="KW-1185">Reference proteome</keyword>
<sequence length="2034" mass="210423">MVQLYNPPITQLLRSLLLQCVFLLGIVSMAVAQTYPAPAEYHGPWRTPTSSNVKTNGLVADGAEISPSAAGGSAQFRTTSANVDIKLNGNGITGYKLSYSIVATTTRAGAAEMTVSYSTDGQAYGNGVTSTVPAEASRIDLYLPAAATDVRFQLASVKDAYVFLDAVKVSQQPELDGFTPAGGVPGTPVTITGTHLNETSAVFFGAVPAESITVNPEGTSVSTVVPTGAKSAFIKVVTPYGEALGATEFVVPAPVVSGFTPASGGAGDEVIISGQYFTGVTSVEFNGVAATPKTVAENEITVEVPADATDGVLTVISPAGSGKSTAEFDVLAPSITGFTMGAGEDGSVGTTVTISGTHLTAVDKVLFNGAEAVFTIVDNSTITTTVPLGASTGYITVQSAAGDGVSPEVFNVPAPQFVAYDNVDSQFKPTSAGPNMQITLYGVNLASVSSVVFLGAEGDDSDNREATFATPTSDNELVVTVPTDAKTGKIQLIAPGEKTATSEQIFNFVPAPVISTVANTTATDGRTYGLVGDEITITGANFETAHTVTLGSATLTPFNADTNTAGFVVNEEGNAITFNIPQGAVSGSVTVKTQGGEAIWEGPFDVIYAPTIASFSPVKGPIGQEVTITGEHLKYVSEVVFLGSSETEGDNQTVTFTAPHESDTEIKVIVPTGAETGLLSVTNPANTTTSTAEYEVIVIPVINAFTPSEGVAGNEVIITGYNFTGATAVTFGASSAVAPYDADTNPGGFTVVSDTELTIQVPADATTGLISITNAEGTGSSENSFTIIQKPTITGVSPLKGVAGETVIIRGTEFIGDDIVVTFLGTETAGDEATAEFTVNSSTQITATVPTGAVTGKLMVTNAAGDSEPSADTYEVVTTPEIISFNPTEGKAGDKVTITGWLLDQVTGVNFNGTAAGFTLNSTDGTIVATVPAGATTGPLSLAVNEEVVNTTEEIFTVIPAPTIVSFDPTQGVAGTVVTITGTNFRDVSGVSFNGEPADMGTVQVNETFSELSVTVPYAATTGKITVTADAGEAISEGDFTVPVPANITFTNNTDTPAESYAYQLVEVRGQYFTNATEVTFNSNPATMVGSVTNELDEQGEPTGFQLITVKAPFDGGTGKVAVTTPAGTGTSAGDYTVKEPVISTISATEGYADKTEITITGSLFTQYWDETLNDGAGGEANKAPVVKFNGAEVTATTYSETSITLTVPNGARTGSITVLSGSGESEPMQFNVLAPEIYSVAPQAVYAGEEVVITGTNFINVTGVSYGGIQITGYTIELTNEEEGAGTITFKAPVVSHNTVNILSVTSTSGTGSTTDLTVYRPVITSVTETGKTNDTRVYAGVNTVTITGSRFDEYYDGSAVTRGTPVVTFAGASSTRVTGSIVSSSLSTTEEGIDVLEVAVPQNAVSGSVRVQSGSGTGQASGTLTIIGSPTITSFSTNSGLVGSPLTITGTNLDEATRVTFLGTDAAGDEITLTTGYTVNAGGTQISLEVPAGAITGKIAVTTPYGGGEGTTFTSTGIFRVVYAPTIAGFTPVSGPSGSTVRITGTNLWDLFGTGSSPDGAMKVYFKGHGGTAIPALDADKINVQATVTAYDTEGGTWVDVTVPEDAITGKITVANTVSEATTTSDFEVTSPVLVRFEHADGSLITSTSRARIKERILLRGYNLEGIGTVQIGSVYATNFFEPAGDPTTVEVVVPKDARENTVTIAAAGGDDTSSERLYIAAPTITVTPAGPLTFKVEAGQISAVQSYTVTGENLAIGENLTVGMFRDDAVNDFYIALAADASDENWVKVLPAIEPDAAGFTSQTIYVRSQPAEDANTNQAGRITHSSFDAVTRYMGLNSEVLPLPVELMSFNAALQNNNVLLTWATASEQNNSHFEVEMSRNPKNGFEKIGRVDSKGSNSMTRLDYEFTHRLGNLTGTIYYRLKQVDIDGTTDYSKVVAVNVKAREVLQQVLVAPNPINYNSKLYVSAEVSGKANLVVYSMTGKKVYAKEVELQEGPNEVQLPVYEKLNKGMYILSVELNGQVSQVKLVKE</sequence>
<dbReference type="InterPro" id="IPR002909">
    <property type="entry name" value="IPT_dom"/>
</dbReference>
<protein>
    <submittedName>
        <fullName evidence="2">Putative secreted protein (Por secretion system target)</fullName>
    </submittedName>
</protein>
<accession>A0A2T5YT16</accession>
<dbReference type="InterPro" id="IPR013783">
    <property type="entry name" value="Ig-like_fold"/>
</dbReference>
<feature type="domain" description="IPT/TIG" evidence="1">
    <location>
        <begin position="1140"/>
        <end position="1234"/>
    </location>
</feature>
<feature type="domain" description="IPT/TIG" evidence="1">
    <location>
        <begin position="1431"/>
        <end position="1518"/>
    </location>
</feature>
<gene>
    <name evidence="2" type="ORF">C8N40_101291</name>
</gene>
<dbReference type="CDD" id="cd00102">
    <property type="entry name" value="IPT"/>
    <property type="match status" value="3"/>
</dbReference>
<evidence type="ECO:0000313" key="2">
    <source>
        <dbReference type="EMBL" id="PTX22467.1"/>
    </source>
</evidence>
<feature type="domain" description="IPT/TIG" evidence="1">
    <location>
        <begin position="879"/>
        <end position="959"/>
    </location>
</feature>
<feature type="domain" description="IPT/TIG" evidence="1">
    <location>
        <begin position="609"/>
        <end position="697"/>
    </location>
</feature>
<dbReference type="InterPro" id="IPR014756">
    <property type="entry name" value="Ig_E-set"/>
</dbReference>
<evidence type="ECO:0000313" key="3">
    <source>
        <dbReference type="Proteomes" id="UP000244225"/>
    </source>
</evidence>
<reference evidence="2 3" key="1">
    <citation type="submission" date="2018-04" db="EMBL/GenBank/DDBJ databases">
        <title>Genomic Encyclopedia of Archaeal and Bacterial Type Strains, Phase II (KMG-II): from individual species to whole genera.</title>
        <authorList>
            <person name="Goeker M."/>
        </authorList>
    </citation>
    <scope>NUCLEOTIDE SEQUENCE [LARGE SCALE GENOMIC DNA]</scope>
    <source>
        <strain evidence="2 3">DSM 100162</strain>
    </source>
</reference>
<name>A0A2T5YT16_9BACT</name>
<dbReference type="RefSeq" id="WP_108210032.1">
    <property type="nucleotide sequence ID" value="NZ_QBKI01000001.1"/>
</dbReference>
<organism evidence="2 3">
    <name type="scientific">Pontibacter mucosus</name>
    <dbReference type="NCBI Taxonomy" id="1649266"/>
    <lineage>
        <taxon>Bacteria</taxon>
        <taxon>Pseudomonadati</taxon>
        <taxon>Bacteroidota</taxon>
        <taxon>Cytophagia</taxon>
        <taxon>Cytophagales</taxon>
        <taxon>Hymenobacteraceae</taxon>
        <taxon>Pontibacter</taxon>
    </lineage>
</organism>
<proteinExistence type="predicted"/>
<feature type="domain" description="IPT/TIG" evidence="1">
    <location>
        <begin position="253"/>
        <end position="331"/>
    </location>
</feature>